<dbReference type="SUPFAM" id="SSF48179">
    <property type="entry name" value="6-phosphogluconate dehydrogenase C-terminal domain-like"/>
    <property type="match status" value="1"/>
</dbReference>
<dbReference type="InterPro" id="IPR008927">
    <property type="entry name" value="6-PGluconate_DH-like_C_sf"/>
</dbReference>
<dbReference type="InterPro" id="IPR003331">
    <property type="entry name" value="UDP_GlcNAc_Epimerase_2_dom"/>
</dbReference>
<evidence type="ECO:0000256" key="1">
    <source>
        <dbReference type="ARBA" id="ARBA00023002"/>
    </source>
</evidence>
<dbReference type="InterPro" id="IPR029767">
    <property type="entry name" value="WecB-like"/>
</dbReference>
<dbReference type="Pfam" id="PF02350">
    <property type="entry name" value="Epimerase_2"/>
    <property type="match status" value="1"/>
</dbReference>
<proteinExistence type="inferred from homology"/>
<dbReference type="SUPFAM" id="SSF53756">
    <property type="entry name" value="UDP-Glycosyltransferase/glycogen phosphorylase"/>
    <property type="match status" value="1"/>
</dbReference>
<feature type="domain" description="UDP-glucose/GDP-mannose dehydrogenase C-terminal" evidence="4">
    <location>
        <begin position="681"/>
        <end position="762"/>
    </location>
</feature>
<dbReference type="Pfam" id="PF00984">
    <property type="entry name" value="UDPG_MGDP_dh"/>
    <property type="match status" value="1"/>
</dbReference>
<dbReference type="PIRSF" id="PIRSF000124">
    <property type="entry name" value="UDPglc_GDPman_dh"/>
    <property type="match status" value="1"/>
</dbReference>
<dbReference type="Pfam" id="PF03720">
    <property type="entry name" value="UDPG_MGDP_dh_C"/>
    <property type="match status" value="1"/>
</dbReference>
<dbReference type="PANTHER" id="PTHR43174">
    <property type="entry name" value="UDP-N-ACETYLGLUCOSAMINE 2-EPIMERASE"/>
    <property type="match status" value="1"/>
</dbReference>
<dbReference type="SUPFAM" id="SSF51735">
    <property type="entry name" value="NAD(P)-binding Rossmann-fold domains"/>
    <property type="match status" value="1"/>
</dbReference>
<evidence type="ECO:0000313" key="6">
    <source>
        <dbReference type="Proteomes" id="UP000290244"/>
    </source>
</evidence>
<dbReference type="OrthoDB" id="9803238at2"/>
<dbReference type="InterPro" id="IPR036291">
    <property type="entry name" value="NAD(P)-bd_dom_sf"/>
</dbReference>
<reference evidence="5 6" key="1">
    <citation type="submission" date="2018-12" db="EMBL/GenBank/DDBJ databases">
        <title>Complete genome of Litorilituus sediminis.</title>
        <authorList>
            <person name="Liu A."/>
            <person name="Rong J."/>
        </authorList>
    </citation>
    <scope>NUCLEOTIDE SEQUENCE [LARGE SCALE GENOMIC DNA]</scope>
    <source>
        <strain evidence="5 6">JCM 17549</strain>
    </source>
</reference>
<dbReference type="InterPro" id="IPR036220">
    <property type="entry name" value="UDP-Glc/GDP-Man_DH_C_sf"/>
</dbReference>
<dbReference type="RefSeq" id="WP_130602766.1">
    <property type="nucleotide sequence ID" value="NZ_CP034759.1"/>
</dbReference>
<dbReference type="EMBL" id="CP034759">
    <property type="protein sequence ID" value="QBG36529.1"/>
    <property type="molecule type" value="Genomic_DNA"/>
</dbReference>
<dbReference type="InterPro" id="IPR001732">
    <property type="entry name" value="UDP-Glc/GDP-Man_DH_N"/>
</dbReference>
<dbReference type="InterPro" id="IPR028359">
    <property type="entry name" value="UDP_ManNAc/GlcNAc_DH"/>
</dbReference>
<dbReference type="GO" id="GO:0016616">
    <property type="term" value="F:oxidoreductase activity, acting on the CH-OH group of donors, NAD or NADP as acceptor"/>
    <property type="evidence" value="ECO:0007669"/>
    <property type="project" value="InterPro"/>
</dbReference>
<dbReference type="GO" id="GO:0000271">
    <property type="term" value="P:polysaccharide biosynthetic process"/>
    <property type="evidence" value="ECO:0007669"/>
    <property type="project" value="InterPro"/>
</dbReference>
<dbReference type="KEGG" id="lsd:EMK97_12775"/>
<dbReference type="NCBIfam" id="TIGR00236">
    <property type="entry name" value="wecB"/>
    <property type="match status" value="1"/>
</dbReference>
<dbReference type="SMART" id="SM00984">
    <property type="entry name" value="UDPG_MGDP_dh_C"/>
    <property type="match status" value="1"/>
</dbReference>
<keyword evidence="3 5" id="KW-0413">Isomerase</keyword>
<dbReference type="InterPro" id="IPR017476">
    <property type="entry name" value="UDP-Glc/GDP-Man"/>
</dbReference>
<evidence type="ECO:0000259" key="4">
    <source>
        <dbReference type="SMART" id="SM00984"/>
    </source>
</evidence>
<dbReference type="Gene3D" id="3.40.50.720">
    <property type="entry name" value="NAD(P)-binding Rossmann-like Domain"/>
    <property type="match status" value="2"/>
</dbReference>
<dbReference type="PANTHER" id="PTHR43174:SF1">
    <property type="entry name" value="UDP-N-ACETYLGLUCOSAMINE 2-EPIMERASE"/>
    <property type="match status" value="1"/>
</dbReference>
<dbReference type="NCBIfam" id="TIGR03026">
    <property type="entry name" value="NDP-sugDHase"/>
    <property type="match status" value="1"/>
</dbReference>
<accession>A0A4P6P8B8</accession>
<evidence type="ECO:0000256" key="2">
    <source>
        <dbReference type="ARBA" id="ARBA00023027"/>
    </source>
</evidence>
<dbReference type="Pfam" id="PF03721">
    <property type="entry name" value="UDPG_MGDP_dh_N"/>
    <property type="match status" value="1"/>
</dbReference>
<dbReference type="InterPro" id="IPR014026">
    <property type="entry name" value="UDP-Glc/GDP-Man_DH_dimer"/>
</dbReference>
<dbReference type="PIRSF" id="PIRSF500136">
    <property type="entry name" value="UDP_ManNAc_DH"/>
    <property type="match status" value="1"/>
</dbReference>
<sequence length="764" mass="83053">MKIGIIVGTRPEIIKMAPVIRECQNRGIAYFIIHSNQHYSEEMDSIFFKELNLPLPDYNLGVGSGLHSNQTGNILIKMEPILLEEKPDVVLVQGDTNTVLAGALAASKLGIKVGHIEAGLRSYDRAMPEETNRILTDHMSEYLFAVGPNQHAILAKEGIDSDKIFTVGNTVSDSLFQHLEISANTSSILADLSLEPGNFFLVTAHRASNVDVSANLMELLALFDKLHAKYSQTIVWPIHPRTQAKLKEFGIELPSYLKLIPPVGYMDFIQLQKHAQLILTDSGGIQEEACLLGVPCITLRENTERPESIEVGANVLVGRDADKALAAADKWLSVLANGEKLSWNNPFGDGHVAELILDIITSSTPNTLAQEIIAKNETIAVVGMGYMGLPIASLLAEAGYKVTGVDLNSEKVAAINAAQCPFDEAGLPELISKVVGQGFLSASTEIPSSDTYLVAVPTPHKGNSCDRSYVFSAVDAIAKVAKDGQTVIVESTISPQTSLAVAQRFEQAGLAIDVVHCPERAIPGQTLHELVHNDRIIGATSAKAQQKVKTIYQSFVKGEVFLTNLTTAECIKLVENTSRDVGIAFANELSEICKELDVDVYEVIRLANRHPRVNVLTPGPGVGGHCIPIDPWFLVENTKAGEFVRLAREINDNRPAIVAKQTLDLLASSIGSTELKHKKVGILGVAYKANVDDCRESPADAILSYFEQQGLAVGYHDPFVQSWQCTKYDTIADIDNWADVLILVTDHECYSNLSVNTPLLNTRA</sequence>
<keyword evidence="2" id="KW-0520">NAD</keyword>
<organism evidence="5 6">
    <name type="scientific">Litorilituus sediminis</name>
    <dbReference type="NCBI Taxonomy" id="718192"/>
    <lineage>
        <taxon>Bacteria</taxon>
        <taxon>Pseudomonadati</taxon>
        <taxon>Pseudomonadota</taxon>
        <taxon>Gammaproteobacteria</taxon>
        <taxon>Alteromonadales</taxon>
        <taxon>Colwelliaceae</taxon>
        <taxon>Litorilituus</taxon>
    </lineage>
</organism>
<dbReference type="GO" id="GO:0051287">
    <property type="term" value="F:NAD binding"/>
    <property type="evidence" value="ECO:0007669"/>
    <property type="project" value="InterPro"/>
</dbReference>
<dbReference type="Gene3D" id="3.40.50.2000">
    <property type="entry name" value="Glycogen Phosphorylase B"/>
    <property type="match status" value="2"/>
</dbReference>
<dbReference type="EC" id="5.1.3.14" evidence="5"/>
<dbReference type="AlphaFoldDB" id="A0A4P6P8B8"/>
<protein>
    <submittedName>
        <fullName evidence="5">UDP-N-acetylglucosamine 2-epimerase (Non-hydrolyzing)</fullName>
        <ecNumber evidence="5">5.1.3.14</ecNumber>
    </submittedName>
</protein>
<dbReference type="InterPro" id="IPR014027">
    <property type="entry name" value="UDP-Glc/GDP-Man_DH_C"/>
</dbReference>
<evidence type="ECO:0000256" key="3">
    <source>
        <dbReference type="RuleBase" id="RU003513"/>
    </source>
</evidence>
<keyword evidence="6" id="KW-1185">Reference proteome</keyword>
<evidence type="ECO:0000313" key="5">
    <source>
        <dbReference type="EMBL" id="QBG36529.1"/>
    </source>
</evidence>
<dbReference type="Proteomes" id="UP000290244">
    <property type="component" value="Chromosome"/>
</dbReference>
<dbReference type="SUPFAM" id="SSF52413">
    <property type="entry name" value="UDP-glucose/GDP-mannose dehydrogenase C-terminal domain"/>
    <property type="match status" value="1"/>
</dbReference>
<dbReference type="GO" id="GO:0008761">
    <property type="term" value="F:UDP-N-acetylglucosamine 2-epimerase activity"/>
    <property type="evidence" value="ECO:0007669"/>
    <property type="project" value="UniProtKB-EC"/>
</dbReference>
<keyword evidence="1" id="KW-0560">Oxidoreductase</keyword>
<name>A0A4P6P8B8_9GAMM</name>
<comment type="similarity">
    <text evidence="3">Belongs to the UDP-N-acetylglucosamine 2-epimerase family.</text>
</comment>
<gene>
    <name evidence="5" type="ORF">EMK97_12775</name>
</gene>
<dbReference type="CDD" id="cd03786">
    <property type="entry name" value="GTB_UDP-GlcNAc_2-Epimerase"/>
    <property type="match status" value="1"/>
</dbReference>
<dbReference type="GO" id="GO:0016628">
    <property type="term" value="F:oxidoreductase activity, acting on the CH-CH group of donors, NAD or NADP as acceptor"/>
    <property type="evidence" value="ECO:0007669"/>
    <property type="project" value="InterPro"/>
</dbReference>